<evidence type="ECO:0000259" key="3">
    <source>
        <dbReference type="Pfam" id="PF04504"/>
    </source>
</evidence>
<name>A0ABM1QL90_CAMSA</name>
<dbReference type="Pfam" id="PF04504">
    <property type="entry name" value="GeBP-like_DBD"/>
    <property type="match status" value="1"/>
</dbReference>
<evidence type="ECO:0000313" key="5">
    <source>
        <dbReference type="RefSeq" id="XP_019087528.1"/>
    </source>
</evidence>
<dbReference type="Proteomes" id="UP000694864">
    <property type="component" value="Chromosome 11"/>
</dbReference>
<feature type="compositionally biased region" description="Basic and acidic residues" evidence="2">
    <location>
        <begin position="8"/>
        <end position="23"/>
    </location>
</feature>
<accession>A0ABM1QL90</accession>
<dbReference type="InterPro" id="IPR007592">
    <property type="entry name" value="GEBP"/>
</dbReference>
<feature type="region of interest" description="Disordered" evidence="2">
    <location>
        <begin position="1"/>
        <end position="23"/>
    </location>
</feature>
<evidence type="ECO:0000256" key="1">
    <source>
        <dbReference type="ARBA" id="ARBA00010820"/>
    </source>
</evidence>
<reference evidence="5" key="2">
    <citation type="submission" date="2025-08" db="UniProtKB">
        <authorList>
            <consortium name="RefSeq"/>
        </authorList>
    </citation>
    <scope>IDENTIFICATION</scope>
    <source>
        <tissue evidence="5">Leaf</tissue>
    </source>
</reference>
<feature type="domain" description="Glabrous enhancer-binding protein-like DBD" evidence="3">
    <location>
        <begin position="45"/>
        <end position="138"/>
    </location>
</feature>
<dbReference type="PANTHER" id="PTHR31662:SF61">
    <property type="entry name" value="GLABROUS1 ENHANCER-BINDING PROTEIN-LIKE 3"/>
    <property type="match status" value="1"/>
</dbReference>
<dbReference type="InterPro" id="IPR053932">
    <property type="entry name" value="GeBP-like_DBD"/>
</dbReference>
<sequence>MLPSPYSRKREHDEDISGREAMLRRRKLPSTTATFVQPSSSLKIAWSKDAEISILSGILEFQKETGSSYNKNWDDFYSFMRESMTMRSDFSKQQLMDKVKKLKKRFRDNQLARANDGIRLSFTNTDDEELFRLSKIIWVEKETEWVYEENKNQTKQWNWNDLLMLFDYNDQCILKTSFIA</sequence>
<comment type="similarity">
    <text evidence="1">Belongs to the GeBP family.</text>
</comment>
<gene>
    <name evidence="5" type="primary">LOC109127365</name>
</gene>
<organism evidence="4 5">
    <name type="scientific">Camelina sativa</name>
    <name type="common">False flax</name>
    <name type="synonym">Myagrum sativum</name>
    <dbReference type="NCBI Taxonomy" id="90675"/>
    <lineage>
        <taxon>Eukaryota</taxon>
        <taxon>Viridiplantae</taxon>
        <taxon>Streptophyta</taxon>
        <taxon>Embryophyta</taxon>
        <taxon>Tracheophyta</taxon>
        <taxon>Spermatophyta</taxon>
        <taxon>Magnoliopsida</taxon>
        <taxon>eudicotyledons</taxon>
        <taxon>Gunneridae</taxon>
        <taxon>Pentapetalae</taxon>
        <taxon>rosids</taxon>
        <taxon>malvids</taxon>
        <taxon>Brassicales</taxon>
        <taxon>Brassicaceae</taxon>
        <taxon>Camelineae</taxon>
        <taxon>Camelina</taxon>
    </lineage>
</organism>
<evidence type="ECO:0000256" key="2">
    <source>
        <dbReference type="SAM" id="MobiDB-lite"/>
    </source>
</evidence>
<reference evidence="4" key="1">
    <citation type="journal article" date="2014" name="Nat. Commun.">
        <title>The emerging biofuel crop Camelina sativa retains a highly undifferentiated hexaploid genome structure.</title>
        <authorList>
            <person name="Kagale S."/>
            <person name="Koh C."/>
            <person name="Nixon J."/>
            <person name="Bollina V."/>
            <person name="Clarke W.E."/>
            <person name="Tuteja R."/>
            <person name="Spillane C."/>
            <person name="Robinson S.J."/>
            <person name="Links M.G."/>
            <person name="Clarke C."/>
            <person name="Higgins E.E."/>
            <person name="Huebert T."/>
            <person name="Sharpe A.G."/>
            <person name="Parkin I.A."/>
        </authorList>
    </citation>
    <scope>NUCLEOTIDE SEQUENCE [LARGE SCALE GENOMIC DNA]</scope>
    <source>
        <strain evidence="4">cv. DH55</strain>
    </source>
</reference>
<dbReference type="PANTHER" id="PTHR31662">
    <property type="entry name" value="BNAANNG10740D PROTEIN-RELATED"/>
    <property type="match status" value="1"/>
</dbReference>
<keyword evidence="4" id="KW-1185">Reference proteome</keyword>
<dbReference type="GeneID" id="109127365"/>
<evidence type="ECO:0000313" key="4">
    <source>
        <dbReference type="Proteomes" id="UP000694864"/>
    </source>
</evidence>
<protein>
    <submittedName>
        <fullName evidence="5">GLABROUS1 enhancer-binding protein-like 3</fullName>
    </submittedName>
</protein>
<proteinExistence type="inferred from homology"/>
<dbReference type="RefSeq" id="XP_019087528.1">
    <property type="nucleotide sequence ID" value="XM_019231983.1"/>
</dbReference>